<dbReference type="PANTHER" id="PTHR47810:SF1">
    <property type="entry name" value="DNA LIGASE B"/>
    <property type="match status" value="1"/>
</dbReference>
<feature type="signal peptide" evidence="7">
    <location>
        <begin position="1"/>
        <end position="22"/>
    </location>
</feature>
<proteinExistence type="predicted"/>
<comment type="cofactor">
    <cofactor evidence="1">
        <name>a divalent metal cation</name>
        <dbReference type="ChEBI" id="CHEBI:60240"/>
    </cofactor>
</comment>
<dbReference type="Gene3D" id="3.30.1490.70">
    <property type="match status" value="1"/>
</dbReference>
<evidence type="ECO:0000256" key="3">
    <source>
        <dbReference type="ARBA" id="ARBA00022705"/>
    </source>
</evidence>
<dbReference type="GO" id="GO:0006310">
    <property type="term" value="P:DNA recombination"/>
    <property type="evidence" value="ECO:0007669"/>
    <property type="project" value="InterPro"/>
</dbReference>
<sequence>MSRPLLVFYFCLASLFSLVAMSQTRPAIELANRYHEGIDINDYLVSEKLDGIRARWNGKQLLTRSGNTISAPQWFTRGFPIQALDGELWIARRHFEKTASVVLRQQPGETWHKVKFMLFDLPEYPGPFSERLRMLKELSIAANLSHLQVIPQQRYASQAALKAALDAIIKKGGEGLMLHHQNAQYLATRSDQVLKLKKHQDAEAVVLEHLPGKGKYLGMMGSVRVRMRNGKTFKIGSGFSDYERQHPPAIGSVVTFKYYDVTINGIPKFASYLRQKPEN</sequence>
<evidence type="ECO:0000256" key="4">
    <source>
        <dbReference type="ARBA" id="ARBA00022763"/>
    </source>
</evidence>
<feature type="domain" description="DNA ligase OB-like" evidence="9">
    <location>
        <begin position="211"/>
        <end position="274"/>
    </location>
</feature>
<keyword evidence="3" id="KW-0235">DNA replication</keyword>
<evidence type="ECO:0000256" key="6">
    <source>
        <dbReference type="ARBA" id="ARBA00034003"/>
    </source>
</evidence>
<evidence type="ECO:0000313" key="10">
    <source>
        <dbReference type="EMBL" id="GAC35616.1"/>
    </source>
</evidence>
<accession>K6ZHY6</accession>
<dbReference type="Proteomes" id="UP000006322">
    <property type="component" value="Unassembled WGS sequence"/>
</dbReference>
<dbReference type="GO" id="GO:0006260">
    <property type="term" value="P:DNA replication"/>
    <property type="evidence" value="ECO:0007669"/>
    <property type="project" value="UniProtKB-KW"/>
</dbReference>
<name>K6ZHY6_9ALTE</name>
<dbReference type="GO" id="GO:0003910">
    <property type="term" value="F:DNA ligase (ATP) activity"/>
    <property type="evidence" value="ECO:0007669"/>
    <property type="project" value="UniProtKB-EC"/>
</dbReference>
<organism evidence="10 11">
    <name type="scientific">Paraglaciecola polaris LMG 21857</name>
    <dbReference type="NCBI Taxonomy" id="1129793"/>
    <lineage>
        <taxon>Bacteria</taxon>
        <taxon>Pseudomonadati</taxon>
        <taxon>Pseudomonadota</taxon>
        <taxon>Gammaproteobacteria</taxon>
        <taxon>Alteromonadales</taxon>
        <taxon>Alteromonadaceae</taxon>
        <taxon>Paraglaciecola</taxon>
    </lineage>
</organism>
<keyword evidence="2 10" id="KW-0436">Ligase</keyword>
<dbReference type="CDD" id="cd08041">
    <property type="entry name" value="OBF_kDNA_ligase_like"/>
    <property type="match status" value="1"/>
</dbReference>
<keyword evidence="5" id="KW-0234">DNA repair</keyword>
<evidence type="ECO:0000259" key="9">
    <source>
        <dbReference type="Pfam" id="PF14743"/>
    </source>
</evidence>
<evidence type="ECO:0000256" key="1">
    <source>
        <dbReference type="ARBA" id="ARBA00001968"/>
    </source>
</evidence>
<dbReference type="EMBL" id="BAER01000144">
    <property type="protein sequence ID" value="GAC35616.1"/>
    <property type="molecule type" value="Genomic_DNA"/>
</dbReference>
<evidence type="ECO:0000313" key="11">
    <source>
        <dbReference type="Proteomes" id="UP000006322"/>
    </source>
</evidence>
<dbReference type="NCBIfam" id="NF006592">
    <property type="entry name" value="PRK09125.1"/>
    <property type="match status" value="1"/>
</dbReference>
<dbReference type="AlphaFoldDB" id="K6ZHY6"/>
<feature type="chain" id="PRO_5003902069" evidence="7">
    <location>
        <begin position="23"/>
        <end position="279"/>
    </location>
</feature>
<dbReference type="Pfam" id="PF14743">
    <property type="entry name" value="DNA_ligase_OB_2"/>
    <property type="match status" value="1"/>
</dbReference>
<evidence type="ECO:0000256" key="5">
    <source>
        <dbReference type="ARBA" id="ARBA00023204"/>
    </source>
</evidence>
<dbReference type="CDD" id="cd07896">
    <property type="entry name" value="Adenylation_kDNA_ligase_like"/>
    <property type="match status" value="1"/>
</dbReference>
<protein>
    <submittedName>
        <fullName evidence="10">DNA ligase</fullName>
    </submittedName>
</protein>
<dbReference type="InterPro" id="IPR012340">
    <property type="entry name" value="NA-bd_OB-fold"/>
</dbReference>
<keyword evidence="11" id="KW-1185">Reference proteome</keyword>
<dbReference type="OrthoDB" id="9782700at2"/>
<dbReference type="RefSeq" id="WP_007107377.1">
    <property type="nucleotide sequence ID" value="NZ_BAER01000144.1"/>
</dbReference>
<dbReference type="Pfam" id="PF01068">
    <property type="entry name" value="DNA_ligase_A_M"/>
    <property type="match status" value="1"/>
</dbReference>
<evidence type="ECO:0000256" key="7">
    <source>
        <dbReference type="SAM" id="SignalP"/>
    </source>
</evidence>
<reference evidence="11" key="1">
    <citation type="journal article" date="2014" name="Environ. Microbiol.">
        <title>Comparative genomics of the marine bacterial genus Glaciecola reveals the high degree of genomic diversity and genomic characteristic for cold adaptation.</title>
        <authorList>
            <person name="Qin Q.L."/>
            <person name="Xie B.B."/>
            <person name="Yu Y."/>
            <person name="Shu Y.L."/>
            <person name="Rong J.C."/>
            <person name="Zhang Y.J."/>
            <person name="Zhao D.L."/>
            <person name="Chen X.L."/>
            <person name="Zhang X.Y."/>
            <person name="Chen B."/>
            <person name="Zhou B.C."/>
            <person name="Zhang Y.Z."/>
        </authorList>
    </citation>
    <scope>NUCLEOTIDE SEQUENCE [LARGE SCALE GENOMIC DNA]</scope>
    <source>
        <strain evidence="11">LMG 21857</strain>
    </source>
</reference>
<evidence type="ECO:0000256" key="2">
    <source>
        <dbReference type="ARBA" id="ARBA00022598"/>
    </source>
</evidence>
<dbReference type="SUPFAM" id="SSF50249">
    <property type="entry name" value="Nucleic acid-binding proteins"/>
    <property type="match status" value="1"/>
</dbReference>
<keyword evidence="7" id="KW-0732">Signal</keyword>
<dbReference type="InterPro" id="IPR012310">
    <property type="entry name" value="DNA_ligase_ATP-dep_cent"/>
</dbReference>
<dbReference type="PANTHER" id="PTHR47810">
    <property type="entry name" value="DNA LIGASE"/>
    <property type="match status" value="1"/>
</dbReference>
<dbReference type="InterPro" id="IPR050326">
    <property type="entry name" value="NAD_dep_DNA_ligaseB"/>
</dbReference>
<dbReference type="GO" id="GO:0005524">
    <property type="term" value="F:ATP binding"/>
    <property type="evidence" value="ECO:0007669"/>
    <property type="project" value="InterPro"/>
</dbReference>
<dbReference type="Gene3D" id="2.40.50.140">
    <property type="entry name" value="Nucleic acid-binding proteins"/>
    <property type="match status" value="1"/>
</dbReference>
<dbReference type="GO" id="GO:0006281">
    <property type="term" value="P:DNA repair"/>
    <property type="evidence" value="ECO:0007669"/>
    <property type="project" value="UniProtKB-KW"/>
</dbReference>
<comment type="catalytic activity">
    <reaction evidence="6">
        <text>ATP + (deoxyribonucleotide)n-3'-hydroxyl + 5'-phospho-(deoxyribonucleotide)m = (deoxyribonucleotide)n+m + AMP + diphosphate.</text>
        <dbReference type="EC" id="6.5.1.1"/>
    </reaction>
</comment>
<feature type="domain" description="ATP-dependent DNA ligase family profile" evidence="8">
    <location>
        <begin position="44"/>
        <end position="197"/>
    </location>
</feature>
<comment type="caution">
    <text evidence="10">The sequence shown here is derived from an EMBL/GenBank/DDBJ whole genome shotgun (WGS) entry which is preliminary data.</text>
</comment>
<gene>
    <name evidence="10" type="primary">ligA</name>
    <name evidence="10" type="ORF">GPLA_4742</name>
</gene>
<keyword evidence="4" id="KW-0227">DNA damage</keyword>
<evidence type="ECO:0000259" key="8">
    <source>
        <dbReference type="Pfam" id="PF01068"/>
    </source>
</evidence>
<dbReference type="InterPro" id="IPR029319">
    <property type="entry name" value="DNA_ligase_OB"/>
</dbReference>
<dbReference type="SUPFAM" id="SSF56091">
    <property type="entry name" value="DNA ligase/mRNA capping enzyme, catalytic domain"/>
    <property type="match status" value="1"/>
</dbReference>
<dbReference type="Gene3D" id="3.30.470.30">
    <property type="entry name" value="DNA ligase/mRNA capping enzyme"/>
    <property type="match status" value="1"/>
</dbReference>
<dbReference type="STRING" id="1129793.GPLA_4742"/>